<dbReference type="EMBL" id="LSTU01000041">
    <property type="protein sequence ID" value="OAH47946.1"/>
    <property type="molecule type" value="Genomic_DNA"/>
</dbReference>
<reference evidence="2 4" key="3">
    <citation type="submission" date="2019-05" db="EMBL/GenBank/DDBJ databases">
        <title>Complete genome sequence of Pseudomonas Pseudomonas resinovorans.</title>
        <authorList>
            <person name="Chen H.-P."/>
        </authorList>
    </citation>
    <scope>NUCLEOTIDE SEQUENCE [LARGE SCALE GENOMIC DNA]</scope>
    <source>
        <strain evidence="2 4">TCU-CK1</strain>
    </source>
</reference>
<protein>
    <submittedName>
        <fullName evidence="2">Glycosyl transferase family 1</fullName>
    </submittedName>
</protein>
<accession>A0A3G2HIU2</accession>
<dbReference type="GO" id="GO:0016740">
    <property type="term" value="F:transferase activity"/>
    <property type="evidence" value="ECO:0007669"/>
    <property type="project" value="UniProtKB-KW"/>
</dbReference>
<dbReference type="InterPro" id="IPR013388">
    <property type="entry name" value="T3SS_OrgA/MxiK"/>
</dbReference>
<keyword evidence="2" id="KW-0808">Transferase</keyword>
<sequence>MLRGTEALRAILQQPLDYLHPHRGVVPALFGEPAARALLNQSLLRGLALSCPDPQQLKRNPWTDCWVAHWQHLPAVARLMGAHLMWPQLARGARMRELDVPTRAFARINLGNRPAVVISEAQGLEPSLDALGLAALAAWHQYIPDALMQRLFLQFSPRVVELQQTLPILAPNSSLFILAVQHARIHQNAC</sequence>
<evidence type="ECO:0000313" key="1">
    <source>
        <dbReference type="EMBL" id="OAH47946.1"/>
    </source>
</evidence>
<dbReference type="Proteomes" id="UP000464593">
    <property type="component" value="Chromosome"/>
</dbReference>
<dbReference type="Proteomes" id="UP000077242">
    <property type="component" value="Unassembled WGS sequence"/>
</dbReference>
<organism evidence="2 4">
    <name type="scientific">Pseudomonas monteilii</name>
    <dbReference type="NCBI Taxonomy" id="76759"/>
    <lineage>
        <taxon>Bacteria</taxon>
        <taxon>Pseudomonadati</taxon>
        <taxon>Pseudomonadota</taxon>
        <taxon>Gammaproteobacteria</taxon>
        <taxon>Pseudomonadales</taxon>
        <taxon>Pseudomonadaceae</taxon>
        <taxon>Pseudomonas</taxon>
    </lineage>
</organism>
<dbReference type="EMBL" id="CP040324">
    <property type="protein sequence ID" value="QHB28966.1"/>
    <property type="molecule type" value="Genomic_DNA"/>
</dbReference>
<name>A0A3G2HIU2_9PSED</name>
<proteinExistence type="predicted"/>
<dbReference type="RefSeq" id="WP_016711555.1">
    <property type="nucleotide sequence ID" value="NZ_CP022562.1"/>
</dbReference>
<dbReference type="GeneID" id="49869678"/>
<evidence type="ECO:0000313" key="3">
    <source>
        <dbReference type="Proteomes" id="UP000077242"/>
    </source>
</evidence>
<dbReference type="Pfam" id="PF09482">
    <property type="entry name" value="OrgA_MxiK"/>
    <property type="match status" value="1"/>
</dbReference>
<evidence type="ECO:0000313" key="2">
    <source>
        <dbReference type="EMBL" id="QHB28966.1"/>
    </source>
</evidence>
<reference evidence="3" key="1">
    <citation type="submission" date="2016-02" db="EMBL/GenBank/DDBJ databases">
        <title>Dietzia cinnamea strain CD11_5 genome sequencing and assembly.</title>
        <authorList>
            <person name="Kaur G."/>
            <person name="Nair G.R."/>
            <person name="Mayilraj S."/>
        </authorList>
    </citation>
    <scope>NUCLEOTIDE SEQUENCE [LARGE SCALE GENOMIC DNA]</scope>
    <source>
        <strain evidence="3">CD10_2</strain>
    </source>
</reference>
<gene>
    <name evidence="1" type="ORF">AYJ70_06060</name>
    <name evidence="2" type="ORF">TCK1_3620</name>
</gene>
<evidence type="ECO:0000313" key="4">
    <source>
        <dbReference type="Proteomes" id="UP000464593"/>
    </source>
</evidence>
<reference evidence="1" key="2">
    <citation type="submission" date="2016-02" db="EMBL/GenBank/DDBJ databases">
        <authorList>
            <person name="Kaur G."/>
            <person name="Nair G.R."/>
            <person name="Mayilraj S."/>
        </authorList>
    </citation>
    <scope>NUCLEOTIDE SEQUENCE</scope>
    <source>
        <strain evidence="1">CD10_2</strain>
    </source>
</reference>
<dbReference type="AlphaFoldDB" id="A0A3G2HIU2"/>